<evidence type="ECO:0000256" key="5">
    <source>
        <dbReference type="ARBA" id="ARBA00043667"/>
    </source>
</evidence>
<protein>
    <recommendedName>
        <fullName evidence="7">sn-1-specific diacylglycerol lipase ABHD11</fullName>
        <ecNumber evidence="3">3.1.1.116</ecNumber>
    </recommendedName>
    <alternativeName>
        <fullName evidence="4">Alpha/beta hydrolase domain-containing protein 11</fullName>
    </alternativeName>
</protein>
<comment type="similarity">
    <text evidence="1">Belongs to the AB hydrolase superfamily.</text>
</comment>
<dbReference type="EC" id="3.1.1.116" evidence="3"/>
<evidence type="ECO:0000256" key="7">
    <source>
        <dbReference type="ARBA" id="ARBA00044064"/>
    </source>
</evidence>
<name>A0A8D8C3J3_CULPI</name>
<evidence type="ECO:0000256" key="9">
    <source>
        <dbReference type="ARBA" id="ARBA00048504"/>
    </source>
</evidence>
<comment type="catalytic activity">
    <reaction evidence="5">
        <text>a 1,2-diacyl-sn-glycerol + H2O = a 2-acylglycerol + a fatty acid + H(+)</text>
        <dbReference type="Rhea" id="RHEA:33275"/>
        <dbReference type="ChEBI" id="CHEBI:15377"/>
        <dbReference type="ChEBI" id="CHEBI:15378"/>
        <dbReference type="ChEBI" id="CHEBI:17389"/>
        <dbReference type="ChEBI" id="CHEBI:17815"/>
        <dbReference type="ChEBI" id="CHEBI:28868"/>
        <dbReference type="EC" id="3.1.1.116"/>
    </reaction>
</comment>
<comment type="catalytic activity">
    <reaction evidence="11">
        <text>1-octadecanoyl-2-(5Z,8Z,11Z,14Z-eicosatetraenoyl)-sn-glycerol + H2O = 2-(5Z,8Z,11Z,14Z-eicosatetraenoyl)-glycerol + octadecanoate + H(+)</text>
        <dbReference type="Rhea" id="RHEA:38507"/>
        <dbReference type="ChEBI" id="CHEBI:15377"/>
        <dbReference type="ChEBI" id="CHEBI:15378"/>
        <dbReference type="ChEBI" id="CHEBI:25629"/>
        <dbReference type="ChEBI" id="CHEBI:52392"/>
        <dbReference type="ChEBI" id="CHEBI:75728"/>
    </reaction>
</comment>
<evidence type="ECO:0000256" key="10">
    <source>
        <dbReference type="ARBA" id="ARBA00048513"/>
    </source>
</evidence>
<evidence type="ECO:0000256" key="1">
    <source>
        <dbReference type="ARBA" id="ARBA00008645"/>
    </source>
</evidence>
<proteinExistence type="inferred from homology"/>
<dbReference type="Pfam" id="PF00561">
    <property type="entry name" value="Abhydrolase_1"/>
    <property type="match status" value="1"/>
</dbReference>
<reference evidence="13" key="1">
    <citation type="submission" date="2021-05" db="EMBL/GenBank/DDBJ databases">
        <authorList>
            <person name="Alioto T."/>
            <person name="Alioto T."/>
            <person name="Gomez Garrido J."/>
        </authorList>
    </citation>
    <scope>NUCLEOTIDE SEQUENCE</scope>
</reference>
<dbReference type="Gene3D" id="3.40.50.1820">
    <property type="entry name" value="alpha/beta hydrolase"/>
    <property type="match status" value="1"/>
</dbReference>
<accession>A0A8D8C3J3</accession>
<evidence type="ECO:0000256" key="8">
    <source>
        <dbReference type="ARBA" id="ARBA00048283"/>
    </source>
</evidence>
<sequence length="308" mass="33862">MLGNILKTVTAAPCCVSSVRCISTTKTLRYLAPVELSYTVYDKVASDSSTPPVLVLHGLFGSKANWNSLSKAFHQKTKPIRKIYSIDARNHGDSPHSDVHSYEHMVADLVALYEKLGIDKASVIGHSMGGRAMMLLALKYPQLIDRVVIVDISPTTGLGTSNTNIPLFLQSMKQIKIAPEETIHQARKTADTQLAKIIAEKPLRDFLITNLVKSDEDGSFRWRINLDALETNFNSGVAQFPDVNGLRFDGPTLFIAGGRSDYIKPSDIPVINKLFSQAQVKVVEGAGHWVHSEKSAEFAKLVLDFLNA</sequence>
<evidence type="ECO:0000313" key="13">
    <source>
        <dbReference type="EMBL" id="CAG6486406.1"/>
    </source>
</evidence>
<comment type="catalytic activity">
    <reaction evidence="10">
        <text>1-octadecanoyl-2-(9Z-octadecenoyl)-sn-glycerol + H2O = 2-(9Z-octadecenoyl)-glycerol + octadecanoate + H(+)</text>
        <dbReference type="Rhea" id="RHEA:77103"/>
        <dbReference type="ChEBI" id="CHEBI:15377"/>
        <dbReference type="ChEBI" id="CHEBI:15378"/>
        <dbReference type="ChEBI" id="CHEBI:25629"/>
        <dbReference type="ChEBI" id="CHEBI:73990"/>
        <dbReference type="ChEBI" id="CHEBI:75468"/>
    </reaction>
</comment>
<dbReference type="EMBL" id="HBUE01273964">
    <property type="protein sequence ID" value="CAG6565311.1"/>
    <property type="molecule type" value="Transcribed_RNA"/>
</dbReference>
<dbReference type="AlphaFoldDB" id="A0A8D8C3J3"/>
<dbReference type="PANTHER" id="PTHR46118">
    <property type="entry name" value="PROTEIN ABHD11"/>
    <property type="match status" value="1"/>
</dbReference>
<feature type="domain" description="AB hydrolase-1" evidence="12">
    <location>
        <begin position="51"/>
        <end position="294"/>
    </location>
</feature>
<dbReference type="PANTHER" id="PTHR46118:SF4">
    <property type="entry name" value="PROTEIN ABHD11"/>
    <property type="match status" value="1"/>
</dbReference>
<dbReference type="EMBL" id="HBUE01103826">
    <property type="protein sequence ID" value="CAG6486406.1"/>
    <property type="molecule type" value="Transcribed_RNA"/>
</dbReference>
<dbReference type="InterPro" id="IPR029058">
    <property type="entry name" value="AB_hydrolase_fold"/>
</dbReference>
<comment type="catalytic activity">
    <reaction evidence="6">
        <text>a 1,3-diacyl-sn-glycerol + H2O = a 1-acyl-sn-glycerol + a fatty acid + H(+)</text>
        <dbReference type="Rhea" id="RHEA:38503"/>
        <dbReference type="ChEBI" id="CHEBI:15377"/>
        <dbReference type="ChEBI" id="CHEBI:15378"/>
        <dbReference type="ChEBI" id="CHEBI:28868"/>
        <dbReference type="ChEBI" id="CHEBI:64683"/>
        <dbReference type="ChEBI" id="CHEBI:77272"/>
    </reaction>
</comment>
<comment type="catalytic activity">
    <reaction evidence="9">
        <text>1,2-didecanoylglycerol + H2O = decanoylglycerol + decanoate + H(+)</text>
        <dbReference type="Rhea" id="RHEA:48596"/>
        <dbReference type="ChEBI" id="CHEBI:11152"/>
        <dbReference type="ChEBI" id="CHEBI:15377"/>
        <dbReference type="ChEBI" id="CHEBI:15378"/>
        <dbReference type="ChEBI" id="CHEBI:27689"/>
        <dbReference type="ChEBI" id="CHEBI:90605"/>
    </reaction>
</comment>
<evidence type="ECO:0000256" key="11">
    <source>
        <dbReference type="ARBA" id="ARBA00048919"/>
    </source>
</evidence>
<dbReference type="GO" id="GO:0052689">
    <property type="term" value="F:carboxylic ester hydrolase activity"/>
    <property type="evidence" value="ECO:0007669"/>
    <property type="project" value="TreeGrafter"/>
</dbReference>
<evidence type="ECO:0000256" key="4">
    <source>
        <dbReference type="ARBA" id="ARBA00042703"/>
    </source>
</evidence>
<keyword evidence="2" id="KW-0378">Hydrolase</keyword>
<evidence type="ECO:0000256" key="3">
    <source>
        <dbReference type="ARBA" id="ARBA00026104"/>
    </source>
</evidence>
<dbReference type="FunFam" id="3.40.50.1820:FF:000039">
    <property type="entry name" value="Esterase ybfF"/>
    <property type="match status" value="1"/>
</dbReference>
<dbReference type="EMBL" id="HBUE01168606">
    <property type="protein sequence ID" value="CAG6513830.1"/>
    <property type="molecule type" value="Transcribed_RNA"/>
</dbReference>
<dbReference type="SUPFAM" id="SSF53474">
    <property type="entry name" value="alpha/beta-Hydrolases"/>
    <property type="match status" value="1"/>
</dbReference>
<dbReference type="InterPro" id="IPR000073">
    <property type="entry name" value="AB_hydrolase_1"/>
</dbReference>
<evidence type="ECO:0000259" key="12">
    <source>
        <dbReference type="Pfam" id="PF00561"/>
    </source>
</evidence>
<dbReference type="GO" id="GO:0005739">
    <property type="term" value="C:mitochondrion"/>
    <property type="evidence" value="ECO:0007669"/>
    <property type="project" value="TreeGrafter"/>
</dbReference>
<comment type="catalytic activity">
    <reaction evidence="8">
        <text>1-octadecanoyl-2-(4Z,7Z,10Z,13Z,16Z,19Z-docosahexaenoyl)-sn-glycerol + H2O = 2-(4Z,7Z,10Z,13Z,16Z,19Z-docosahexaenoyl)-glycerol + octadecanoate + H(+)</text>
        <dbReference type="Rhea" id="RHEA:77107"/>
        <dbReference type="ChEBI" id="CHEBI:15377"/>
        <dbReference type="ChEBI" id="CHEBI:15378"/>
        <dbReference type="ChEBI" id="CHEBI:25629"/>
        <dbReference type="ChEBI" id="CHEBI:77129"/>
        <dbReference type="ChEBI" id="CHEBI:186738"/>
    </reaction>
</comment>
<evidence type="ECO:0000256" key="2">
    <source>
        <dbReference type="ARBA" id="ARBA00022801"/>
    </source>
</evidence>
<evidence type="ECO:0000256" key="6">
    <source>
        <dbReference type="ARBA" id="ARBA00043742"/>
    </source>
</evidence>
<organism evidence="13">
    <name type="scientific">Culex pipiens</name>
    <name type="common">House mosquito</name>
    <dbReference type="NCBI Taxonomy" id="7175"/>
    <lineage>
        <taxon>Eukaryota</taxon>
        <taxon>Metazoa</taxon>
        <taxon>Ecdysozoa</taxon>
        <taxon>Arthropoda</taxon>
        <taxon>Hexapoda</taxon>
        <taxon>Insecta</taxon>
        <taxon>Pterygota</taxon>
        <taxon>Neoptera</taxon>
        <taxon>Endopterygota</taxon>
        <taxon>Diptera</taxon>
        <taxon>Nematocera</taxon>
        <taxon>Culicoidea</taxon>
        <taxon>Culicidae</taxon>
        <taxon>Culicinae</taxon>
        <taxon>Culicini</taxon>
        <taxon>Culex</taxon>
        <taxon>Culex</taxon>
    </lineage>
</organism>